<gene>
    <name evidence="2" type="ORF">D2E26_0236</name>
</gene>
<dbReference type="EMBL" id="QXGM01000001">
    <property type="protein sequence ID" value="RSX55673.1"/>
    <property type="molecule type" value="Genomic_DNA"/>
</dbReference>
<evidence type="ECO:0000256" key="1">
    <source>
        <dbReference type="SAM" id="Coils"/>
    </source>
</evidence>
<feature type="coiled-coil region" evidence="1">
    <location>
        <begin position="17"/>
        <end position="44"/>
    </location>
</feature>
<protein>
    <submittedName>
        <fullName evidence="2">Uncharacterized protein</fullName>
    </submittedName>
</protein>
<dbReference type="Proteomes" id="UP000287609">
    <property type="component" value="Unassembled WGS sequence"/>
</dbReference>
<dbReference type="AlphaFoldDB" id="A0A430FS39"/>
<evidence type="ECO:0000313" key="2">
    <source>
        <dbReference type="EMBL" id="RSX55673.1"/>
    </source>
</evidence>
<dbReference type="RefSeq" id="WP_125963358.1">
    <property type="nucleotide sequence ID" value="NZ_QXGM01000001.1"/>
</dbReference>
<keyword evidence="3" id="KW-1185">Reference proteome</keyword>
<reference evidence="2 3" key="1">
    <citation type="submission" date="2018-09" db="EMBL/GenBank/DDBJ databases">
        <title>Characterization of the phylogenetic diversity of five novel species belonging to the genus Bifidobacterium.</title>
        <authorList>
            <person name="Lugli G.A."/>
            <person name="Duranti S."/>
            <person name="Milani C."/>
        </authorList>
    </citation>
    <scope>NUCLEOTIDE SEQUENCE [LARGE SCALE GENOMIC DNA]</scope>
    <source>
        <strain evidence="2 3">2036B</strain>
    </source>
</reference>
<name>A0A430FS39_9BIFI</name>
<sequence length="239" mass="25100">MSRSENTNDDQFNEFHDADLEAAFAELEQEFQNLDSAAETAADASAASVADSAASIAAEAADQQIDSSTSEEPQVNFEDELQGLLGNKAKQAVLVTRLTSASLLAAFCQLADIAADCVDATEGSVAILHNLDGDGPEAAAKDLTTVVSGLVAVLAVNRADKLEATMYFEGEAGQQYAPPLLFTTTPPFVEDLMLGITTLDELKSSGVHFHSSGDLTRDQALAIISAHTRYGRGGNSSIE</sequence>
<proteinExistence type="predicted"/>
<organism evidence="2 3">
    <name type="scientific">Bifidobacterium dolichotidis</name>
    <dbReference type="NCBI Taxonomy" id="2306976"/>
    <lineage>
        <taxon>Bacteria</taxon>
        <taxon>Bacillati</taxon>
        <taxon>Actinomycetota</taxon>
        <taxon>Actinomycetes</taxon>
        <taxon>Bifidobacteriales</taxon>
        <taxon>Bifidobacteriaceae</taxon>
        <taxon>Bifidobacterium</taxon>
    </lineage>
</organism>
<evidence type="ECO:0000313" key="3">
    <source>
        <dbReference type="Proteomes" id="UP000287609"/>
    </source>
</evidence>
<comment type="caution">
    <text evidence="2">The sequence shown here is derived from an EMBL/GenBank/DDBJ whole genome shotgun (WGS) entry which is preliminary data.</text>
</comment>
<accession>A0A430FS39</accession>
<keyword evidence="1" id="KW-0175">Coiled coil</keyword>
<dbReference type="OrthoDB" id="3238607at2"/>